<evidence type="ECO:0000256" key="2">
    <source>
        <dbReference type="ARBA" id="ARBA00005336"/>
    </source>
</evidence>
<dbReference type="Pfam" id="PF14310">
    <property type="entry name" value="Fn3-like"/>
    <property type="match status" value="1"/>
</dbReference>
<evidence type="ECO:0000256" key="4">
    <source>
        <dbReference type="ARBA" id="ARBA00022729"/>
    </source>
</evidence>
<evidence type="ECO:0000256" key="3">
    <source>
        <dbReference type="ARBA" id="ARBA00012744"/>
    </source>
</evidence>
<comment type="similarity">
    <text evidence="2">Belongs to the glycosyl hydrolase 3 family.</text>
</comment>
<evidence type="ECO:0000256" key="1">
    <source>
        <dbReference type="ARBA" id="ARBA00000448"/>
    </source>
</evidence>
<evidence type="ECO:0000259" key="8">
    <source>
        <dbReference type="SMART" id="SM01217"/>
    </source>
</evidence>
<evidence type="ECO:0000256" key="5">
    <source>
        <dbReference type="ARBA" id="ARBA00022801"/>
    </source>
</evidence>
<gene>
    <name evidence="9" type="ORF">IRJ18_05240</name>
</gene>
<dbReference type="Gene3D" id="2.60.40.10">
    <property type="entry name" value="Immunoglobulins"/>
    <property type="match status" value="1"/>
</dbReference>
<dbReference type="SMART" id="SM01217">
    <property type="entry name" value="Fn3_like"/>
    <property type="match status" value="1"/>
</dbReference>
<protein>
    <recommendedName>
        <fullName evidence="3">beta-glucosidase</fullName>
        <ecNumber evidence="3">3.2.1.21</ecNumber>
    </recommendedName>
</protein>
<feature type="chain" id="PRO_5045755899" description="beta-glucosidase" evidence="7">
    <location>
        <begin position="19"/>
        <end position="753"/>
    </location>
</feature>
<dbReference type="Gene3D" id="3.20.20.300">
    <property type="entry name" value="Glycoside hydrolase, family 3, N-terminal domain"/>
    <property type="match status" value="1"/>
</dbReference>
<dbReference type="InterPro" id="IPR002772">
    <property type="entry name" value="Glyco_hydro_3_C"/>
</dbReference>
<dbReference type="PANTHER" id="PTHR30620">
    <property type="entry name" value="PERIPLASMIC BETA-GLUCOSIDASE-RELATED"/>
    <property type="match status" value="1"/>
</dbReference>
<feature type="domain" description="Fibronectin type III-like" evidence="8">
    <location>
        <begin position="673"/>
        <end position="742"/>
    </location>
</feature>
<dbReference type="InterPro" id="IPR036881">
    <property type="entry name" value="Glyco_hydro_3_C_sf"/>
</dbReference>
<dbReference type="GO" id="GO:0016787">
    <property type="term" value="F:hydrolase activity"/>
    <property type="evidence" value="ECO:0007669"/>
    <property type="project" value="UniProtKB-KW"/>
</dbReference>
<keyword evidence="6" id="KW-0326">Glycosidase</keyword>
<dbReference type="PRINTS" id="PR00133">
    <property type="entry name" value="GLHYDRLASE3"/>
</dbReference>
<comment type="catalytic activity">
    <reaction evidence="1">
        <text>Hydrolysis of terminal, non-reducing beta-D-glucosyl residues with release of beta-D-glucose.</text>
        <dbReference type="EC" id="3.2.1.21"/>
    </reaction>
</comment>
<name>A0ABR9XEW0_9SPHI</name>
<dbReference type="RefSeq" id="WP_194105144.1">
    <property type="nucleotide sequence ID" value="NZ_JADFFM010000001.1"/>
</dbReference>
<proteinExistence type="inferred from homology"/>
<evidence type="ECO:0000256" key="7">
    <source>
        <dbReference type="SAM" id="SignalP"/>
    </source>
</evidence>
<dbReference type="Proteomes" id="UP000632774">
    <property type="component" value="Unassembled WGS sequence"/>
</dbReference>
<dbReference type="EC" id="3.2.1.21" evidence="3"/>
<dbReference type="Gene3D" id="3.40.50.1700">
    <property type="entry name" value="Glycoside hydrolase family 3 C-terminal domain"/>
    <property type="match status" value="1"/>
</dbReference>
<reference evidence="9 10" key="1">
    <citation type="submission" date="2020-10" db="EMBL/GenBank/DDBJ databases">
        <title>Mucilaginibacter mali sp. nov., isolated from rhizosphere soil of apple orchard.</title>
        <authorList>
            <person name="Lee J.-S."/>
            <person name="Kim H.S."/>
            <person name="Kim J.-S."/>
        </authorList>
    </citation>
    <scope>NUCLEOTIDE SEQUENCE [LARGE SCALE GENOMIC DNA]</scope>
    <source>
        <strain evidence="9 10">KCTC 23157</strain>
    </source>
</reference>
<organism evidence="9 10">
    <name type="scientific">Mucilaginibacter boryungensis</name>
    <dbReference type="NCBI Taxonomy" id="768480"/>
    <lineage>
        <taxon>Bacteria</taxon>
        <taxon>Pseudomonadati</taxon>
        <taxon>Bacteroidota</taxon>
        <taxon>Sphingobacteriia</taxon>
        <taxon>Sphingobacteriales</taxon>
        <taxon>Sphingobacteriaceae</taxon>
        <taxon>Mucilaginibacter</taxon>
    </lineage>
</organism>
<dbReference type="InterPro" id="IPR017853">
    <property type="entry name" value="GH"/>
</dbReference>
<evidence type="ECO:0000256" key="6">
    <source>
        <dbReference type="ARBA" id="ARBA00023295"/>
    </source>
</evidence>
<dbReference type="InterPro" id="IPR051915">
    <property type="entry name" value="Cellulose_Degrad_GH3"/>
</dbReference>
<dbReference type="InterPro" id="IPR036962">
    <property type="entry name" value="Glyco_hydro_3_N_sf"/>
</dbReference>
<comment type="caution">
    <text evidence="9">The sequence shown here is derived from an EMBL/GenBank/DDBJ whole genome shotgun (WGS) entry which is preliminary data.</text>
</comment>
<accession>A0ABR9XEW0</accession>
<keyword evidence="4 7" id="KW-0732">Signal</keyword>
<keyword evidence="10" id="KW-1185">Reference proteome</keyword>
<dbReference type="EMBL" id="JADFFM010000001">
    <property type="protein sequence ID" value="MBE9665756.1"/>
    <property type="molecule type" value="Genomic_DNA"/>
</dbReference>
<evidence type="ECO:0000313" key="10">
    <source>
        <dbReference type="Proteomes" id="UP000632774"/>
    </source>
</evidence>
<dbReference type="InterPro" id="IPR013783">
    <property type="entry name" value="Ig-like_fold"/>
</dbReference>
<evidence type="ECO:0000313" key="9">
    <source>
        <dbReference type="EMBL" id="MBE9665756.1"/>
    </source>
</evidence>
<sequence>MKVLINILLLLLPAAIFAQGGKLNTVTEKKIDKLLASMTIQEKVGQMTQIAVESLLKTTSGHLVEPNELDLEKLTRCIKTYKVGSILNIGDRAQTIENWRQRIATIQQMALSERLKIPVLYGIDAIHGNNYTLNAVMFPQQIAQAATFNRELVKKGAAITAYETRASFIPWTFSPVLDLGRRPQWPRIYETFGEDPYLVSELGKAMVTGYQGNDAAIDKYHIAACLKHYMGYSMPLSGHDRTPAWIPERELREYFLPSFATAVKAGAKTVMVNSAEINGVPVHINKHILTDILKNELQFKGFALSDWQDIQFLYQRHHVAKDDKEAVMMAINAGIDMSMVPVDYTFCDDLVALVKEHKVTMARIDDAVRRILRVKIELGLFEDPIVSANNYPEFGSVVHQKANDEITAECITLLKNQNNLLPLTTGKKILVTGPAANSMRALNGGWSRKWQGDNSNETEQDKNTIYKAIQNVFGTANVDYAEGSRFTEQTDLGTTISKAKNADVIILCLGENSYAETPGNINDLTLPTAQIELATALKATGKPIVLILTEGRPRIVSAIEPYCEAVIQAYLPGNSGGNVLAGVLAGKINPSGKLPYTYPRYPNSLHNYYRKYTEELSIDVNAGYNPQWEFGYGLSYTSFKYSNLKLSRNKLTGDKPINITVDITNTGNYTGKEAVLLFVSDLVASITPEVKRLRGFEKISLDPGETKTVTFIIAASQLSFINNNLKRVTEPGDFMLSVGGLKTGFTYLPINKN</sequence>
<feature type="signal peptide" evidence="7">
    <location>
        <begin position="1"/>
        <end position="18"/>
    </location>
</feature>
<dbReference type="InterPro" id="IPR026891">
    <property type="entry name" value="Fn3-like"/>
</dbReference>
<keyword evidence="5 9" id="KW-0378">Hydrolase</keyword>
<dbReference type="SUPFAM" id="SSF52279">
    <property type="entry name" value="Beta-D-glucan exohydrolase, C-terminal domain"/>
    <property type="match status" value="1"/>
</dbReference>
<dbReference type="InterPro" id="IPR001764">
    <property type="entry name" value="Glyco_hydro_3_N"/>
</dbReference>
<dbReference type="PANTHER" id="PTHR30620:SF16">
    <property type="entry name" value="LYSOSOMAL BETA GLUCOSIDASE"/>
    <property type="match status" value="1"/>
</dbReference>
<dbReference type="SUPFAM" id="SSF51445">
    <property type="entry name" value="(Trans)glycosidases"/>
    <property type="match status" value="1"/>
</dbReference>
<dbReference type="Pfam" id="PF01915">
    <property type="entry name" value="Glyco_hydro_3_C"/>
    <property type="match status" value="1"/>
</dbReference>
<dbReference type="Pfam" id="PF00933">
    <property type="entry name" value="Glyco_hydro_3"/>
    <property type="match status" value="1"/>
</dbReference>